<reference evidence="7 8" key="1">
    <citation type="submission" date="2020-09" db="EMBL/GenBank/DDBJ databases">
        <title>Pedobacter sp. SW-16 isolated from soil near Yeocheon.</title>
        <authorList>
            <person name="Im H.S."/>
            <person name="Joung Y."/>
            <person name="Lee S.-S."/>
        </authorList>
    </citation>
    <scope>NUCLEOTIDE SEQUENCE [LARGE SCALE GENOMIC DNA]</scope>
    <source>
        <strain evidence="7 8">SW-16</strain>
    </source>
</reference>
<evidence type="ECO:0000256" key="1">
    <source>
        <dbReference type="ARBA" id="ARBA00000094"/>
    </source>
</evidence>
<name>A0ABX6TNH0_9SPHI</name>
<accession>A0ABX6TNH0</accession>
<sequence length="394" mass="44441">MVDQIAYHRAINLLHQASTPFGFVAAVQEHDNYKRVWTRDGVITAVAAMLTGEKKLIETAELTIKTLFSNQHTNGFMPSNVSPADGSVSFGGTTGRADNPAWAVIGICAYTICTGEKALYEQYQNEIDKCFQVMEAWEFNGKHLMYVPQSGDWADEYIQHGYILFDQLLRVWALKLASSISGNKKWTDKSAHIIKTIRQNYWKHNDQQISYTVNLNHQMKDGPDHFWLMGFNPSRIYTYFDLQANVFALLLNLGDTKQNESVIHYFKALYQQKNLLLPSFYPAIRDTDADMNELKNNYAYSFRNHPDYFHNGGLWPVWNGCLAAALAKHGETEFAKAITLNIHAANAKDSLFNECLHGVSQKPCGVPNCTWSAAGAIIAEQAATSELFKTLFAD</sequence>
<evidence type="ECO:0000256" key="2">
    <source>
        <dbReference type="ARBA" id="ARBA00007671"/>
    </source>
</evidence>
<dbReference type="InterPro" id="IPR012341">
    <property type="entry name" value="6hp_glycosidase-like_sf"/>
</dbReference>
<evidence type="ECO:0000256" key="6">
    <source>
        <dbReference type="ARBA" id="ARBA00023295"/>
    </source>
</evidence>
<evidence type="ECO:0000256" key="3">
    <source>
        <dbReference type="ARBA" id="ARBA00012758"/>
    </source>
</evidence>
<dbReference type="SUPFAM" id="SSF48208">
    <property type="entry name" value="Six-hairpin glycosidases"/>
    <property type="match status" value="1"/>
</dbReference>
<proteinExistence type="inferred from homology"/>
<protein>
    <recommendedName>
        <fullName evidence="3">beta-fructofuranosidase</fullName>
        <ecNumber evidence="3">3.2.1.26</ecNumber>
    </recommendedName>
</protein>
<dbReference type="RefSeq" id="WP_190328230.1">
    <property type="nucleotide sequence ID" value="NZ_CP061171.1"/>
</dbReference>
<comment type="catalytic activity">
    <reaction evidence="1">
        <text>Hydrolysis of terminal non-reducing beta-D-fructofuranoside residues in beta-D-fructofuranosides.</text>
        <dbReference type="EC" id="3.2.1.26"/>
    </reaction>
</comment>
<keyword evidence="8" id="KW-1185">Reference proteome</keyword>
<organism evidence="7 8">
    <name type="scientific">Pedobacter riviphilus</name>
    <dbReference type="NCBI Taxonomy" id="2766984"/>
    <lineage>
        <taxon>Bacteria</taxon>
        <taxon>Pseudomonadati</taxon>
        <taxon>Bacteroidota</taxon>
        <taxon>Sphingobacteriia</taxon>
        <taxon>Sphingobacteriales</taxon>
        <taxon>Sphingobacteriaceae</taxon>
        <taxon>Pedobacter</taxon>
    </lineage>
</organism>
<evidence type="ECO:0000256" key="5">
    <source>
        <dbReference type="ARBA" id="ARBA00023277"/>
    </source>
</evidence>
<gene>
    <name evidence="7" type="ORF">H9N25_05640</name>
</gene>
<comment type="similarity">
    <text evidence="2">Belongs to the glycosyl hydrolase 100 family.</text>
</comment>
<dbReference type="InterPro" id="IPR024746">
    <property type="entry name" value="Glyco_hydro_100"/>
</dbReference>
<keyword evidence="6" id="KW-0326">Glycosidase</keyword>
<evidence type="ECO:0000256" key="4">
    <source>
        <dbReference type="ARBA" id="ARBA00022801"/>
    </source>
</evidence>
<evidence type="ECO:0000313" key="8">
    <source>
        <dbReference type="Proteomes" id="UP000516439"/>
    </source>
</evidence>
<dbReference type="Gene3D" id="1.50.10.10">
    <property type="match status" value="1"/>
</dbReference>
<dbReference type="InterPro" id="IPR008928">
    <property type="entry name" value="6-hairpin_glycosidase_sf"/>
</dbReference>
<dbReference type="EC" id="3.2.1.26" evidence="3"/>
<keyword evidence="5" id="KW-0119">Carbohydrate metabolism</keyword>
<keyword evidence="4" id="KW-0378">Hydrolase</keyword>
<evidence type="ECO:0000313" key="7">
    <source>
        <dbReference type="EMBL" id="QNR85925.1"/>
    </source>
</evidence>
<dbReference type="Pfam" id="PF12899">
    <property type="entry name" value="Glyco_hydro_100"/>
    <property type="match status" value="1"/>
</dbReference>
<dbReference type="EMBL" id="CP061171">
    <property type="protein sequence ID" value="QNR85925.1"/>
    <property type="molecule type" value="Genomic_DNA"/>
</dbReference>
<dbReference type="Proteomes" id="UP000516439">
    <property type="component" value="Chromosome"/>
</dbReference>